<dbReference type="Pfam" id="PF01725">
    <property type="entry name" value="Ham1p_like"/>
    <property type="match status" value="1"/>
</dbReference>
<keyword evidence="6 7" id="KW-0546">Nucleotide metabolism</keyword>
<protein>
    <recommendedName>
        <fullName evidence="7">dITP/XTP pyrophosphatase</fullName>
        <ecNumber evidence="7">3.6.1.66</ecNumber>
    </recommendedName>
    <alternativeName>
        <fullName evidence="7">Non-canonical purine NTP pyrophosphatase</fullName>
    </alternativeName>
    <alternativeName>
        <fullName evidence="7">Non-standard purine NTP pyrophosphatase</fullName>
    </alternativeName>
    <alternativeName>
        <fullName evidence="7">Nucleoside-triphosphate diphosphatase</fullName>
    </alternativeName>
    <alternativeName>
        <fullName evidence="7">Nucleoside-triphosphate pyrophosphatase</fullName>
        <shortName evidence="7">NTPase</shortName>
    </alternativeName>
</protein>
<feature type="binding site" evidence="7">
    <location>
        <position position="180"/>
    </location>
    <ligand>
        <name>substrate</name>
    </ligand>
</feature>
<comment type="catalytic activity">
    <reaction evidence="7">
        <text>ITP + H2O = IMP + diphosphate + H(+)</text>
        <dbReference type="Rhea" id="RHEA:29399"/>
        <dbReference type="ChEBI" id="CHEBI:15377"/>
        <dbReference type="ChEBI" id="CHEBI:15378"/>
        <dbReference type="ChEBI" id="CHEBI:33019"/>
        <dbReference type="ChEBI" id="CHEBI:58053"/>
        <dbReference type="ChEBI" id="CHEBI:61402"/>
        <dbReference type="EC" id="3.6.1.66"/>
    </reaction>
</comment>
<keyword evidence="10" id="KW-1185">Reference proteome</keyword>
<dbReference type="PANTHER" id="PTHR11067">
    <property type="entry name" value="INOSINE TRIPHOSPHATE PYROPHOSPHATASE/HAM1 PROTEIN"/>
    <property type="match status" value="1"/>
</dbReference>
<comment type="similarity">
    <text evidence="1 7 8">Belongs to the HAM1 NTPase family.</text>
</comment>
<dbReference type="NCBIfam" id="TIGR00042">
    <property type="entry name" value="RdgB/HAM1 family non-canonical purine NTP pyrophosphatase"/>
    <property type="match status" value="1"/>
</dbReference>
<evidence type="ECO:0000256" key="6">
    <source>
        <dbReference type="ARBA" id="ARBA00023080"/>
    </source>
</evidence>
<dbReference type="SUPFAM" id="SSF52972">
    <property type="entry name" value="ITPase-like"/>
    <property type="match status" value="1"/>
</dbReference>
<accession>A0ABP9MD34</accession>
<reference evidence="10" key="1">
    <citation type="journal article" date="2019" name="Int. J. Syst. Evol. Microbiol.">
        <title>The Global Catalogue of Microorganisms (GCM) 10K type strain sequencing project: providing services to taxonomists for standard genome sequencing and annotation.</title>
        <authorList>
            <consortium name="The Broad Institute Genomics Platform"/>
            <consortium name="The Broad Institute Genome Sequencing Center for Infectious Disease"/>
            <person name="Wu L."/>
            <person name="Ma J."/>
        </authorList>
    </citation>
    <scope>NUCLEOTIDE SEQUENCE [LARGE SCALE GENOMIC DNA]</scope>
    <source>
        <strain evidence="10">JCM 18423</strain>
    </source>
</reference>
<evidence type="ECO:0000256" key="3">
    <source>
        <dbReference type="ARBA" id="ARBA00022741"/>
    </source>
</evidence>
<evidence type="ECO:0000256" key="7">
    <source>
        <dbReference type="HAMAP-Rule" id="MF_01405"/>
    </source>
</evidence>
<dbReference type="EMBL" id="BAABKD010000011">
    <property type="protein sequence ID" value="GAA5092320.1"/>
    <property type="molecule type" value="Genomic_DNA"/>
</dbReference>
<comment type="catalytic activity">
    <reaction evidence="7">
        <text>dITP + H2O = dIMP + diphosphate + H(+)</text>
        <dbReference type="Rhea" id="RHEA:28342"/>
        <dbReference type="ChEBI" id="CHEBI:15377"/>
        <dbReference type="ChEBI" id="CHEBI:15378"/>
        <dbReference type="ChEBI" id="CHEBI:33019"/>
        <dbReference type="ChEBI" id="CHEBI:61194"/>
        <dbReference type="ChEBI" id="CHEBI:61382"/>
        <dbReference type="EC" id="3.6.1.66"/>
    </reaction>
</comment>
<feature type="binding site" evidence="7">
    <location>
        <begin position="185"/>
        <end position="186"/>
    </location>
    <ligand>
        <name>substrate</name>
    </ligand>
</feature>
<feature type="active site" description="Proton acceptor" evidence="7">
    <location>
        <position position="71"/>
    </location>
</feature>
<name>A0ABP9MD34_9BURK</name>
<evidence type="ECO:0000313" key="9">
    <source>
        <dbReference type="EMBL" id="GAA5092320.1"/>
    </source>
</evidence>
<sequence>MQTKKIVLASNNPGKLKEFQALFEPLSLHVIPQGQLGVSEADEPYGTFLENALTKARHASAITGMPAVADDSGLCVIALDGAPGVYSARYAQLHEAGKGDADNNRLLLARMQNQTQRKACFVSVLVYVNHPEDPRPIVAEGVWWGEIADQPIGDNGFGYDPVFYVPDLDCTAAQLSAEQKNHFSHRAQALKILAQRLAELHN</sequence>
<dbReference type="InterPro" id="IPR029001">
    <property type="entry name" value="ITPase-like_fam"/>
</dbReference>
<feature type="binding site" evidence="7">
    <location>
        <position position="42"/>
    </location>
    <ligand>
        <name>Mg(2+)</name>
        <dbReference type="ChEBI" id="CHEBI:18420"/>
    </ligand>
</feature>
<comment type="function">
    <text evidence="7">Pyrophosphatase that catalyzes the hydrolysis of nucleoside triphosphates to their monophosphate derivatives, with a high preference for the non-canonical purine nucleotides XTP (xanthosine triphosphate), dITP (deoxyinosine triphosphate) and ITP. Seems to function as a house-cleaning enzyme that removes non-canonical purine nucleotides from the nucleotide pool, thus preventing their incorporation into DNA/RNA and avoiding chromosomal lesions.</text>
</comment>
<keyword evidence="2 7" id="KW-0479">Metal-binding</keyword>
<evidence type="ECO:0000256" key="2">
    <source>
        <dbReference type="ARBA" id="ARBA00022723"/>
    </source>
</evidence>
<dbReference type="InterPro" id="IPR002637">
    <property type="entry name" value="RdgB/HAM1"/>
</dbReference>
<evidence type="ECO:0000256" key="1">
    <source>
        <dbReference type="ARBA" id="ARBA00008023"/>
    </source>
</evidence>
<dbReference type="EC" id="3.6.1.66" evidence="7"/>
<dbReference type="Proteomes" id="UP001500227">
    <property type="component" value="Unassembled WGS sequence"/>
</dbReference>
<keyword evidence="5 7" id="KW-0460">Magnesium</keyword>
<gene>
    <name evidence="9" type="primary">rdgB</name>
    <name evidence="9" type="ORF">GCM10023337_19430</name>
</gene>
<dbReference type="RefSeq" id="WP_345371434.1">
    <property type="nucleotide sequence ID" value="NZ_BAABKD010000011.1"/>
</dbReference>
<evidence type="ECO:0000256" key="8">
    <source>
        <dbReference type="RuleBase" id="RU003781"/>
    </source>
</evidence>
<feature type="binding site" evidence="7">
    <location>
        <position position="72"/>
    </location>
    <ligand>
        <name>substrate</name>
    </ligand>
</feature>
<evidence type="ECO:0000256" key="4">
    <source>
        <dbReference type="ARBA" id="ARBA00022801"/>
    </source>
</evidence>
<comment type="caution">
    <text evidence="9">The sequence shown here is derived from an EMBL/GenBank/DDBJ whole genome shotgun (WGS) entry which is preliminary data.</text>
</comment>
<organism evidence="9 10">
    <name type="scientific">Paenalcaligenes hermetiae</name>
    <dbReference type="NCBI Taxonomy" id="1157987"/>
    <lineage>
        <taxon>Bacteria</taxon>
        <taxon>Pseudomonadati</taxon>
        <taxon>Pseudomonadota</taxon>
        <taxon>Betaproteobacteria</taxon>
        <taxon>Burkholderiales</taxon>
        <taxon>Alcaligenaceae</taxon>
        <taxon>Paenalcaligenes</taxon>
    </lineage>
</organism>
<feature type="binding site" evidence="7">
    <location>
        <position position="71"/>
    </location>
    <ligand>
        <name>Mg(2+)</name>
        <dbReference type="ChEBI" id="CHEBI:18420"/>
    </ligand>
</feature>
<evidence type="ECO:0000256" key="5">
    <source>
        <dbReference type="ARBA" id="ARBA00022842"/>
    </source>
</evidence>
<feature type="binding site" evidence="7">
    <location>
        <begin position="157"/>
        <end position="160"/>
    </location>
    <ligand>
        <name>substrate</name>
    </ligand>
</feature>
<dbReference type="PANTHER" id="PTHR11067:SF9">
    <property type="entry name" value="INOSINE TRIPHOSPHATE PYROPHOSPHATASE"/>
    <property type="match status" value="1"/>
</dbReference>
<proteinExistence type="inferred from homology"/>
<dbReference type="InterPro" id="IPR020922">
    <property type="entry name" value="dITP/XTP_pyrophosphatase"/>
</dbReference>
<comment type="cofactor">
    <cofactor evidence="7">
        <name>Mg(2+)</name>
        <dbReference type="ChEBI" id="CHEBI:18420"/>
    </cofactor>
    <text evidence="7">Binds 1 Mg(2+) ion per subunit.</text>
</comment>
<dbReference type="CDD" id="cd00515">
    <property type="entry name" value="HAM1"/>
    <property type="match status" value="1"/>
</dbReference>
<comment type="catalytic activity">
    <reaction evidence="7">
        <text>XTP + H2O = XMP + diphosphate + H(+)</text>
        <dbReference type="Rhea" id="RHEA:28610"/>
        <dbReference type="ChEBI" id="CHEBI:15377"/>
        <dbReference type="ChEBI" id="CHEBI:15378"/>
        <dbReference type="ChEBI" id="CHEBI:33019"/>
        <dbReference type="ChEBI" id="CHEBI:57464"/>
        <dbReference type="ChEBI" id="CHEBI:61314"/>
        <dbReference type="EC" id="3.6.1.66"/>
    </reaction>
</comment>
<feature type="binding site" evidence="7">
    <location>
        <begin position="10"/>
        <end position="15"/>
    </location>
    <ligand>
        <name>substrate</name>
    </ligand>
</feature>
<comment type="subunit">
    <text evidence="7">Homodimer.</text>
</comment>
<keyword evidence="3 7" id="KW-0547">Nucleotide-binding</keyword>
<dbReference type="Gene3D" id="3.90.950.10">
    <property type="match status" value="1"/>
</dbReference>
<evidence type="ECO:0000313" key="10">
    <source>
        <dbReference type="Proteomes" id="UP001500227"/>
    </source>
</evidence>
<keyword evidence="4 7" id="KW-0378">Hydrolase</keyword>
<dbReference type="HAMAP" id="MF_01405">
    <property type="entry name" value="Non_canon_purine_NTPase"/>
    <property type="match status" value="1"/>
</dbReference>